<gene>
    <name evidence="1" type="ORF">CVV65_03300</name>
</gene>
<organism evidence="1 2">
    <name type="scientific">Kyrpidia spormannii</name>
    <dbReference type="NCBI Taxonomy" id="2055160"/>
    <lineage>
        <taxon>Bacteria</taxon>
        <taxon>Bacillati</taxon>
        <taxon>Bacillota</taxon>
        <taxon>Bacilli</taxon>
        <taxon>Bacillales</taxon>
        <taxon>Alicyclobacillaceae</taxon>
        <taxon>Kyrpidia</taxon>
    </lineage>
</organism>
<dbReference type="EMBL" id="CP024955">
    <property type="protein sequence ID" value="ATY84094.1"/>
    <property type="molecule type" value="Genomic_DNA"/>
</dbReference>
<protein>
    <submittedName>
        <fullName evidence="1">Uncharacterized protein</fullName>
    </submittedName>
</protein>
<evidence type="ECO:0000313" key="1">
    <source>
        <dbReference type="EMBL" id="ATY84094.1"/>
    </source>
</evidence>
<accession>A0A2K8N3Q0</accession>
<name>A0A2K8N3Q0_9BACL</name>
<reference evidence="2" key="1">
    <citation type="submission" date="2017-11" db="EMBL/GenBank/DDBJ databases">
        <title>Complete Genome Sequence of Kyrpidia sp. Strain EA-1, a thermophilic, hydrogen-oxidizing Bacterium, isolated from the Azores.</title>
        <authorList>
            <person name="Reiner J.E."/>
            <person name="Lapp C.J."/>
            <person name="Bunk B."/>
            <person name="Gescher J."/>
        </authorList>
    </citation>
    <scope>NUCLEOTIDE SEQUENCE [LARGE SCALE GENOMIC DNA]</scope>
    <source>
        <strain evidence="2">EA-1</strain>
    </source>
</reference>
<keyword evidence="2" id="KW-1185">Reference proteome</keyword>
<dbReference type="KEGG" id="kyr:CVV65_03300"/>
<evidence type="ECO:0000313" key="2">
    <source>
        <dbReference type="Proteomes" id="UP000231932"/>
    </source>
</evidence>
<sequence length="62" mass="6901">MVITLSTFLFVGNHCTGLNGFSETVRNLFIDREGEDFAANLLVREFGSLSIPCVHGRQLNWG</sequence>
<dbReference type="Proteomes" id="UP000231932">
    <property type="component" value="Chromosome"/>
</dbReference>
<proteinExistence type="predicted"/>
<dbReference type="AlphaFoldDB" id="A0A2K8N3Q0"/>